<dbReference type="Proteomes" id="UP000238350">
    <property type="component" value="Unassembled WGS sequence"/>
</dbReference>
<dbReference type="GO" id="GO:0006400">
    <property type="term" value="P:tRNA modification"/>
    <property type="evidence" value="ECO:0007669"/>
    <property type="project" value="TreeGrafter"/>
</dbReference>
<evidence type="ECO:0000313" key="7">
    <source>
        <dbReference type="EMBL" id="PRT54855.1"/>
    </source>
</evidence>
<comment type="similarity">
    <text evidence="2">Belongs to the pseudouridine synthase TruB family.</text>
</comment>
<comment type="caution">
    <text evidence="7">The sequence shown here is derived from an EMBL/GenBank/DDBJ whole genome shotgun (WGS) entry which is preliminary data.</text>
</comment>
<dbReference type="AlphaFoldDB" id="A0A2T0FIP5"/>
<dbReference type="RefSeq" id="XP_024664800.1">
    <property type="nucleotide sequence ID" value="XM_024809032.1"/>
</dbReference>
<dbReference type="GO" id="GO:1990481">
    <property type="term" value="P:mRNA pseudouridine synthesis"/>
    <property type="evidence" value="ECO:0007669"/>
    <property type="project" value="TreeGrafter"/>
</dbReference>
<dbReference type="InterPro" id="IPR002501">
    <property type="entry name" value="PsdUridine_synth_N"/>
</dbReference>
<dbReference type="Gene3D" id="3.30.2350.10">
    <property type="entry name" value="Pseudouridine synthase"/>
    <property type="match status" value="1"/>
</dbReference>
<dbReference type="InterPro" id="IPR014780">
    <property type="entry name" value="tRNA_psdUridine_synth_TruB"/>
</dbReference>
<dbReference type="EC" id="5.4.99.25" evidence="3"/>
<comment type="catalytic activity">
    <reaction evidence="1">
        <text>a uridine in mRNA = a pseudouridine in mRNA</text>
        <dbReference type="Rhea" id="RHEA:56644"/>
        <dbReference type="Rhea" id="RHEA-COMP:14658"/>
        <dbReference type="Rhea" id="RHEA-COMP:14659"/>
        <dbReference type="ChEBI" id="CHEBI:65314"/>
        <dbReference type="ChEBI" id="CHEBI:65315"/>
    </reaction>
</comment>
<evidence type="ECO:0000313" key="8">
    <source>
        <dbReference type="Proteomes" id="UP000238350"/>
    </source>
</evidence>
<dbReference type="SUPFAM" id="SSF55120">
    <property type="entry name" value="Pseudouridine synthase"/>
    <property type="match status" value="1"/>
</dbReference>
<dbReference type="PANTHER" id="PTHR13767:SF2">
    <property type="entry name" value="PSEUDOURIDYLATE SYNTHASE TRUB1"/>
    <property type="match status" value="1"/>
</dbReference>
<dbReference type="GO" id="GO:0160148">
    <property type="term" value="F:tRNA pseudouridine(55) synthase activity"/>
    <property type="evidence" value="ECO:0007669"/>
    <property type="project" value="UniProtKB-EC"/>
</dbReference>
<keyword evidence="4" id="KW-0819">tRNA processing</keyword>
<dbReference type="GeneID" id="36516223"/>
<sequence>MNGVFAVAKPGGPGGPTSQDVVGKLKKLFSKSPEYLNTLKSAPKPKKRRRGPDFIKIGHGGTLDPMADGVLVIGVGSGTKQLQSYLGNCTKRYSSTAMLGPSTTTYDSAGAILGYSSPSEVDDGKVESVLTEFRGKIQQLPPVFSALKMDGKPLYQYAREGIPLPRAIEKRECEITTLNAGKLRQEHEYKLPEKTATPEEIAFAKSVTGDDLETGQAKIGPVFDLSFDVSSGTYIRSLIYDIGCALGTQAHMVKLTRVQQGDWELGKNVLPLDLFDKPYEEWWPVLKEVLEEGPKRTYDAAKCV</sequence>
<dbReference type="PANTHER" id="PTHR13767">
    <property type="entry name" value="TRNA-PSEUDOURIDINE SYNTHASE"/>
    <property type="match status" value="1"/>
</dbReference>
<protein>
    <recommendedName>
        <fullName evidence="3">tRNA pseudouridine(55) synthase</fullName>
        <ecNumber evidence="3">5.4.99.25</ecNumber>
    </recommendedName>
</protein>
<dbReference type="EMBL" id="NDIQ01000021">
    <property type="protein sequence ID" value="PRT54855.1"/>
    <property type="molecule type" value="Genomic_DNA"/>
</dbReference>
<dbReference type="STRING" id="45607.A0A2T0FIP5"/>
<keyword evidence="8" id="KW-1185">Reference proteome</keyword>
<evidence type="ECO:0000256" key="2">
    <source>
        <dbReference type="ARBA" id="ARBA00008999"/>
    </source>
</evidence>
<reference evidence="7 8" key="1">
    <citation type="submission" date="2017-04" db="EMBL/GenBank/DDBJ databases">
        <title>Genome sequencing of [Candida] sorbophila.</title>
        <authorList>
            <person name="Ahn J.O."/>
        </authorList>
    </citation>
    <scope>NUCLEOTIDE SEQUENCE [LARGE SCALE GENOMIC DNA]</scope>
    <source>
        <strain evidence="7 8">DS02</strain>
    </source>
</reference>
<keyword evidence="5" id="KW-0413">Isomerase</keyword>
<evidence type="ECO:0000256" key="3">
    <source>
        <dbReference type="ARBA" id="ARBA00012787"/>
    </source>
</evidence>
<dbReference type="GO" id="GO:0003723">
    <property type="term" value="F:RNA binding"/>
    <property type="evidence" value="ECO:0007669"/>
    <property type="project" value="InterPro"/>
</dbReference>
<dbReference type="Pfam" id="PF01509">
    <property type="entry name" value="TruB_N"/>
    <property type="match status" value="1"/>
</dbReference>
<evidence type="ECO:0000256" key="1">
    <source>
        <dbReference type="ARBA" id="ARBA00001166"/>
    </source>
</evidence>
<dbReference type="HAMAP" id="MF_01080">
    <property type="entry name" value="TruB_bact"/>
    <property type="match status" value="1"/>
</dbReference>
<feature type="domain" description="Pseudouridine synthase II N-terminal" evidence="6">
    <location>
        <begin position="54"/>
        <end position="186"/>
    </location>
</feature>
<dbReference type="NCBIfam" id="TIGR00431">
    <property type="entry name" value="TruB"/>
    <property type="match status" value="1"/>
</dbReference>
<evidence type="ECO:0000256" key="4">
    <source>
        <dbReference type="ARBA" id="ARBA00022694"/>
    </source>
</evidence>
<evidence type="ECO:0000256" key="5">
    <source>
        <dbReference type="ARBA" id="ARBA00023235"/>
    </source>
</evidence>
<evidence type="ECO:0000259" key="6">
    <source>
        <dbReference type="Pfam" id="PF01509"/>
    </source>
</evidence>
<name>A0A2T0FIP5_9ASCO</name>
<dbReference type="InterPro" id="IPR020103">
    <property type="entry name" value="PsdUridine_synth_cat_dom_sf"/>
</dbReference>
<gene>
    <name evidence="7" type="ORF">B9G98_02475</name>
</gene>
<organism evidence="7 8">
    <name type="scientific">Wickerhamiella sorbophila</name>
    <dbReference type="NCBI Taxonomy" id="45607"/>
    <lineage>
        <taxon>Eukaryota</taxon>
        <taxon>Fungi</taxon>
        <taxon>Dikarya</taxon>
        <taxon>Ascomycota</taxon>
        <taxon>Saccharomycotina</taxon>
        <taxon>Dipodascomycetes</taxon>
        <taxon>Dipodascales</taxon>
        <taxon>Trichomonascaceae</taxon>
        <taxon>Wickerhamiella</taxon>
    </lineage>
</organism>
<dbReference type="OrthoDB" id="9995526at2759"/>
<proteinExistence type="inferred from homology"/>
<accession>A0A2T0FIP5</accession>
<dbReference type="GO" id="GO:0005634">
    <property type="term" value="C:nucleus"/>
    <property type="evidence" value="ECO:0007669"/>
    <property type="project" value="TreeGrafter"/>
</dbReference>